<dbReference type="SMART" id="SM00066">
    <property type="entry name" value="GAL4"/>
    <property type="match status" value="1"/>
</dbReference>
<organism evidence="5 6">
    <name type="scientific">Phaeosphaeria nodorum (strain SN15 / ATCC MYA-4574 / FGSC 10173)</name>
    <name type="common">Glume blotch fungus</name>
    <name type="synonym">Parastagonospora nodorum</name>
    <dbReference type="NCBI Taxonomy" id="321614"/>
    <lineage>
        <taxon>Eukaryota</taxon>
        <taxon>Fungi</taxon>
        <taxon>Dikarya</taxon>
        <taxon>Ascomycota</taxon>
        <taxon>Pezizomycotina</taxon>
        <taxon>Dothideomycetes</taxon>
        <taxon>Pleosporomycetidae</taxon>
        <taxon>Pleosporales</taxon>
        <taxon>Pleosporineae</taxon>
        <taxon>Phaeosphaeriaceae</taxon>
        <taxon>Parastagonospora</taxon>
    </lineage>
</organism>
<dbReference type="EMBL" id="CP069027">
    <property type="protein sequence ID" value="QRC95680.1"/>
    <property type="molecule type" value="Genomic_DNA"/>
</dbReference>
<proteinExistence type="predicted"/>
<keyword evidence="2" id="KW-0539">Nucleus</keyword>
<dbReference type="CDD" id="cd00067">
    <property type="entry name" value="GAL4"/>
    <property type="match status" value="1"/>
</dbReference>
<dbReference type="InterPro" id="IPR001138">
    <property type="entry name" value="Zn2Cys6_DnaBD"/>
</dbReference>
<dbReference type="Proteomes" id="UP000663193">
    <property type="component" value="Chromosome 5"/>
</dbReference>
<evidence type="ECO:0000256" key="3">
    <source>
        <dbReference type="SAM" id="MobiDB-lite"/>
    </source>
</evidence>
<evidence type="ECO:0000259" key="4">
    <source>
        <dbReference type="PROSITE" id="PS50048"/>
    </source>
</evidence>
<protein>
    <recommendedName>
        <fullName evidence="4">Zn(2)-C6 fungal-type domain-containing protein</fullName>
    </recommendedName>
</protein>
<dbReference type="Pfam" id="PF00172">
    <property type="entry name" value="Zn_clus"/>
    <property type="match status" value="1"/>
</dbReference>
<sequence length="588" mass="65283">MESNTIRSFNGCWTCRLRRKKCDEKRPACDICSSLMIACHFNAEKPQWMDGGARQEKMAETIKLEVKDSAHRRRSVPLLSSGERQPPAKTRNGDCIVLPSKTPTSLASTIVDDVLVDCVTTCPQLLVSLRQNGPSCTLMGKETRERLAIGQSDALLVMFYLDNLFPFLFPFYRPSLLEGGRTWILEMMICSPVVKQALLCQSSCFMSMAQGMANWEMVLEQTRDAFKVLRLSLQVISDAGVTEHIHGTVRILASIVQVQRFEVAVLSFDNCQAHLNVALSLFSQLLESTDDTNTACPSSSFNAVLNQLKPKTWSASTGVFQVPIAEQAAFRFSSALLILDDIIAATILQEQPRLYNYHRSLLCTPNSSGAVVNLEETVGCQNWALLYIGEIATLDAWKQQYQHTGSLDLMELVRRATDIEALVEGHVLQLESELLGASSEGASLLDMFDSDSRQTKTSASQITLVTRVWAHAALIYLSVVVSGWQPANLDVRYHVSQTFELLTQQIVPPALLRSMVWPFCVAGCMAAPEQEAQLRTMVQVLQPPSMFGTVRKALEIMEDVWSKRGMGDAGKRDLATCFKNQGDLVLLV</sequence>
<keyword evidence="6" id="KW-1185">Reference proteome</keyword>
<dbReference type="SUPFAM" id="SSF57701">
    <property type="entry name" value="Zn2/Cys6 DNA-binding domain"/>
    <property type="match status" value="1"/>
</dbReference>
<evidence type="ECO:0000256" key="1">
    <source>
        <dbReference type="ARBA" id="ARBA00004123"/>
    </source>
</evidence>
<feature type="domain" description="Zn(2)-C6 fungal-type" evidence="4">
    <location>
        <begin position="11"/>
        <end position="41"/>
    </location>
</feature>
<feature type="region of interest" description="Disordered" evidence="3">
    <location>
        <begin position="73"/>
        <end position="92"/>
    </location>
</feature>
<dbReference type="InterPro" id="IPR036864">
    <property type="entry name" value="Zn2-C6_fun-type_DNA-bd_sf"/>
</dbReference>
<dbReference type="AlphaFoldDB" id="A0A7U2EZ12"/>
<dbReference type="OrthoDB" id="5213892at2759"/>
<dbReference type="PANTHER" id="PTHR37534:SF20">
    <property type="entry name" value="PRO1A C6 ZINK-FINGER PROTEIN"/>
    <property type="match status" value="1"/>
</dbReference>
<dbReference type="GO" id="GO:0000981">
    <property type="term" value="F:DNA-binding transcription factor activity, RNA polymerase II-specific"/>
    <property type="evidence" value="ECO:0007669"/>
    <property type="project" value="InterPro"/>
</dbReference>
<accession>A0A7U2EZ12</accession>
<evidence type="ECO:0000313" key="6">
    <source>
        <dbReference type="Proteomes" id="UP000663193"/>
    </source>
</evidence>
<dbReference type="Gene3D" id="4.10.240.10">
    <property type="entry name" value="Zn(2)-C6 fungal-type DNA-binding domain"/>
    <property type="match status" value="1"/>
</dbReference>
<dbReference type="PANTHER" id="PTHR37534">
    <property type="entry name" value="TRANSCRIPTIONAL ACTIVATOR PROTEIN UGA3"/>
    <property type="match status" value="1"/>
</dbReference>
<dbReference type="PROSITE" id="PS50048">
    <property type="entry name" value="ZN2_CY6_FUNGAL_2"/>
    <property type="match status" value="1"/>
</dbReference>
<dbReference type="InterPro" id="IPR021858">
    <property type="entry name" value="Fun_TF"/>
</dbReference>
<evidence type="ECO:0000256" key="2">
    <source>
        <dbReference type="ARBA" id="ARBA00023242"/>
    </source>
</evidence>
<name>A0A7U2EZ12_PHANO</name>
<dbReference type="GO" id="GO:0008270">
    <property type="term" value="F:zinc ion binding"/>
    <property type="evidence" value="ECO:0007669"/>
    <property type="project" value="InterPro"/>
</dbReference>
<comment type="subcellular location">
    <subcellularLocation>
        <location evidence="1">Nucleus</location>
    </subcellularLocation>
</comment>
<gene>
    <name evidence="5" type="ORF">JI435_158310</name>
</gene>
<dbReference type="PROSITE" id="PS00463">
    <property type="entry name" value="ZN2_CY6_FUNGAL_1"/>
    <property type="match status" value="1"/>
</dbReference>
<dbReference type="Pfam" id="PF11951">
    <property type="entry name" value="Fungal_trans_2"/>
    <property type="match status" value="1"/>
</dbReference>
<dbReference type="GO" id="GO:0005634">
    <property type="term" value="C:nucleus"/>
    <property type="evidence" value="ECO:0007669"/>
    <property type="project" value="UniProtKB-SubCell"/>
</dbReference>
<reference evidence="6" key="1">
    <citation type="journal article" date="2021" name="BMC Genomics">
        <title>Chromosome-level genome assembly and manually-curated proteome of model necrotroph Parastagonospora nodorum Sn15 reveals a genome-wide trove of candidate effector homologs, and redundancy of virulence-related functions within an accessory chromosome.</title>
        <authorList>
            <person name="Bertazzoni S."/>
            <person name="Jones D.A.B."/>
            <person name="Phan H.T."/>
            <person name="Tan K.-C."/>
            <person name="Hane J.K."/>
        </authorList>
    </citation>
    <scope>NUCLEOTIDE SEQUENCE [LARGE SCALE GENOMIC DNA]</scope>
    <source>
        <strain evidence="6">SN15 / ATCC MYA-4574 / FGSC 10173)</strain>
    </source>
</reference>
<dbReference type="VEuPathDB" id="FungiDB:JI435_158310"/>
<evidence type="ECO:0000313" key="5">
    <source>
        <dbReference type="EMBL" id="QRC95680.1"/>
    </source>
</evidence>